<feature type="domain" description="DUF8021" evidence="1">
    <location>
        <begin position="169"/>
        <end position="295"/>
    </location>
</feature>
<dbReference type="RefSeq" id="WP_232037313.1">
    <property type="nucleotide sequence ID" value="NZ_AP018664.1"/>
</dbReference>
<protein>
    <recommendedName>
        <fullName evidence="1">DUF8021 domain-containing protein</fullName>
    </recommendedName>
</protein>
<evidence type="ECO:0000259" key="1">
    <source>
        <dbReference type="Pfam" id="PF26061"/>
    </source>
</evidence>
<dbReference type="Proteomes" id="UP000279959">
    <property type="component" value="Chromosome"/>
</dbReference>
<name>A0A494WGP2_9SPHN</name>
<proteinExistence type="predicted"/>
<gene>
    <name evidence="2" type="ORF">SAMIE_1034700</name>
</gene>
<reference evidence="2 3" key="1">
    <citation type="submission" date="2018-05" db="EMBL/GenBank/DDBJ databases">
        <title>Complete Genome Sequence of the Nonylphenol-Degrading Bacterium Sphingobium amiense DSM 16289T.</title>
        <authorList>
            <person name="Ootsuka M."/>
            <person name="Nishizawa T."/>
            <person name="Ohta H."/>
        </authorList>
    </citation>
    <scope>NUCLEOTIDE SEQUENCE [LARGE SCALE GENOMIC DNA]</scope>
    <source>
        <strain evidence="2 3">DSM 16289</strain>
    </source>
</reference>
<dbReference type="KEGG" id="sami:SAMIE_1034700"/>
<evidence type="ECO:0000313" key="3">
    <source>
        <dbReference type="Proteomes" id="UP000279959"/>
    </source>
</evidence>
<dbReference type="Pfam" id="PF26061">
    <property type="entry name" value="DUF8021"/>
    <property type="match status" value="1"/>
</dbReference>
<organism evidence="2 3">
    <name type="scientific">Sphingobium amiense</name>
    <dbReference type="NCBI Taxonomy" id="135719"/>
    <lineage>
        <taxon>Bacteria</taxon>
        <taxon>Pseudomonadati</taxon>
        <taxon>Pseudomonadota</taxon>
        <taxon>Alphaproteobacteria</taxon>
        <taxon>Sphingomonadales</taxon>
        <taxon>Sphingomonadaceae</taxon>
        <taxon>Sphingobium</taxon>
    </lineage>
</organism>
<keyword evidence="3" id="KW-1185">Reference proteome</keyword>
<accession>A0A494WGP2</accession>
<dbReference type="EMBL" id="AP018664">
    <property type="protein sequence ID" value="BBD99969.1"/>
    <property type="molecule type" value="Genomic_DNA"/>
</dbReference>
<dbReference type="AlphaFoldDB" id="A0A494WGP2"/>
<sequence>MQPNWRLGIVGALALCAPSMVGKGAVAATENGCDRQCLEKIGDQYRAAYLAHNPGIAPISRRVRFVENFVEMPFPDATWDTVTKEIGQPLTLSDPETGQVGIYTRIMQNDTPGFLAIRLRVEGGMITEIEHLISTRRNLSGPPTPIGDVEKFERSPHLDQTVPKSRCRPRAEMVRLADGYFETLENNNGEIRGTRFSPDATRTENGMQFPEIEKGFKSGRYFFNERVRDRDHFLVDEYRCMVMARGFIDHKGVMDQYQLTDGTTTRSIFREPHSWGLLESFKLENGMITGVEAVFIGTAYNMRSPYTINPDVIRNREAKYPPKR</sequence>
<evidence type="ECO:0000313" key="2">
    <source>
        <dbReference type="EMBL" id="BBD99969.1"/>
    </source>
</evidence>
<dbReference type="InterPro" id="IPR058334">
    <property type="entry name" value="DUF8021"/>
</dbReference>